<dbReference type="GO" id="GO:0051301">
    <property type="term" value="P:cell division"/>
    <property type="evidence" value="ECO:0007669"/>
    <property type="project" value="UniProtKB-KW"/>
</dbReference>
<dbReference type="Pfam" id="PF04101">
    <property type="entry name" value="Glyco_tran_28_C"/>
    <property type="match status" value="1"/>
</dbReference>
<feature type="binding site" evidence="10">
    <location>
        <begin position="37"/>
        <end position="39"/>
    </location>
    <ligand>
        <name>UDP-N-acetyl-alpha-D-glucosamine</name>
        <dbReference type="ChEBI" id="CHEBI:57705"/>
    </ligand>
</feature>
<dbReference type="Gene3D" id="3.40.50.2000">
    <property type="entry name" value="Glycogen Phosphorylase B"/>
    <property type="match status" value="2"/>
</dbReference>
<dbReference type="InterPro" id="IPR004276">
    <property type="entry name" value="GlycoTrans_28_N"/>
</dbReference>
<evidence type="ECO:0000256" key="5">
    <source>
        <dbReference type="ARBA" id="ARBA00022960"/>
    </source>
</evidence>
<comment type="similarity">
    <text evidence="10">Belongs to the glycosyltransferase 28 family. MurG subfamily.</text>
</comment>
<keyword evidence="4 10" id="KW-0808">Transferase</keyword>
<evidence type="ECO:0000313" key="15">
    <source>
        <dbReference type="Proteomes" id="UP000266183"/>
    </source>
</evidence>
<feature type="compositionally biased region" description="Basic and acidic residues" evidence="11">
    <location>
        <begin position="7"/>
        <end position="16"/>
    </location>
</feature>
<feature type="compositionally biased region" description="Polar residues" evidence="11">
    <location>
        <begin position="407"/>
        <end position="421"/>
    </location>
</feature>
<dbReference type="SUPFAM" id="SSF53756">
    <property type="entry name" value="UDP-Glycosyltransferase/glycogen phosphorylase"/>
    <property type="match status" value="1"/>
</dbReference>
<dbReference type="HAMAP" id="MF_00033">
    <property type="entry name" value="MurG"/>
    <property type="match status" value="1"/>
</dbReference>
<dbReference type="KEGG" id="chk:D4L85_01095"/>
<gene>
    <name evidence="10 14" type="primary">murG</name>
    <name evidence="14" type="ORF">D4L85_01095</name>
</gene>
<dbReference type="GO" id="GO:0071555">
    <property type="term" value="P:cell wall organization"/>
    <property type="evidence" value="ECO:0007669"/>
    <property type="project" value="UniProtKB-KW"/>
</dbReference>
<dbReference type="GO" id="GO:0050511">
    <property type="term" value="F:undecaprenyldiphospho-muramoylpentapeptide beta-N-acetylglucosaminyltransferase activity"/>
    <property type="evidence" value="ECO:0007669"/>
    <property type="project" value="UniProtKB-UniRule"/>
</dbReference>
<feature type="binding site" evidence="10">
    <location>
        <position position="192"/>
    </location>
    <ligand>
        <name>UDP-N-acetyl-alpha-D-glucosamine</name>
        <dbReference type="ChEBI" id="CHEBI:57705"/>
    </ligand>
</feature>
<comment type="catalytic activity">
    <reaction evidence="10">
        <text>di-trans,octa-cis-undecaprenyl diphospho-N-acetyl-alpha-D-muramoyl-L-alanyl-D-glutamyl-meso-2,6-diaminopimeloyl-D-alanyl-D-alanine + UDP-N-acetyl-alpha-D-glucosamine = di-trans,octa-cis-undecaprenyl diphospho-[N-acetyl-alpha-D-glucosaminyl-(1-&gt;4)]-N-acetyl-alpha-D-muramoyl-L-alanyl-D-glutamyl-meso-2,6-diaminopimeloyl-D-alanyl-D-alanine + UDP + H(+)</text>
        <dbReference type="Rhea" id="RHEA:31227"/>
        <dbReference type="ChEBI" id="CHEBI:15378"/>
        <dbReference type="ChEBI" id="CHEBI:57705"/>
        <dbReference type="ChEBI" id="CHEBI:58223"/>
        <dbReference type="ChEBI" id="CHEBI:61387"/>
        <dbReference type="ChEBI" id="CHEBI:61388"/>
        <dbReference type="EC" id="2.4.1.227"/>
    </reaction>
</comment>
<evidence type="ECO:0000256" key="10">
    <source>
        <dbReference type="HAMAP-Rule" id="MF_00033"/>
    </source>
</evidence>
<feature type="binding site" evidence="10">
    <location>
        <position position="224"/>
    </location>
    <ligand>
        <name>UDP-N-acetyl-alpha-D-glucosamine</name>
        <dbReference type="ChEBI" id="CHEBI:57705"/>
    </ligand>
</feature>
<feature type="region of interest" description="Disordered" evidence="11">
    <location>
        <begin position="1"/>
        <end position="24"/>
    </location>
</feature>
<comment type="caution">
    <text evidence="10">Lacks conserved residue(s) required for the propagation of feature annotation.</text>
</comment>
<organism evidence="14 15">
    <name type="scientific">Chryseolinea soli</name>
    <dbReference type="NCBI Taxonomy" id="2321403"/>
    <lineage>
        <taxon>Bacteria</taxon>
        <taxon>Pseudomonadati</taxon>
        <taxon>Bacteroidota</taxon>
        <taxon>Cytophagia</taxon>
        <taxon>Cytophagales</taxon>
        <taxon>Fulvivirgaceae</taxon>
        <taxon>Chryseolinea</taxon>
    </lineage>
</organism>
<dbReference type="InterPro" id="IPR006009">
    <property type="entry name" value="GlcNAc_MurG"/>
</dbReference>
<dbReference type="GO" id="GO:0008360">
    <property type="term" value="P:regulation of cell shape"/>
    <property type="evidence" value="ECO:0007669"/>
    <property type="project" value="UniProtKB-KW"/>
</dbReference>
<dbReference type="UniPathway" id="UPA00219"/>
<dbReference type="AlphaFoldDB" id="A0A385SFN9"/>
<sequence>MGAKHNGRIEGNEKHANGKSSVSSSTPYRLIISGGGTGGHIFPAVAIANEFRERHPDADILFVGAKDKMEMTRVPEAGYKIIGLWITGLQRKLTWSNLLFPVKVVVSYWNARKIVREFKPHAVIGTGGFASGPVMMAATRAGIPSVIQEQNSFAGLANKQVASKVSKVCVAYEGMEKYFPSEKLVLTGNPVRKDMLSIAVKRERALNHFGFDAGTKTLLIVGGSLGARTINESIIQGIEKLVDAKVQVIWQTGKGYYEGYKAQLVKYDLRKIRVQDFLKEMDLAYAAADVVISRAGALAVSEICIAKKPVILVPSPNVAEDHQTKNAKALVDKDAAVLVLDKDAGVRLVDEALKLLFDKQRTDKLTENIAKLAKPDATASIVNEIEKLIVAKSADKDQPEHGEQLYYKSTGNNQPIDTSRLQPVMVKR</sequence>
<reference evidence="15" key="1">
    <citation type="submission" date="2018-09" db="EMBL/GenBank/DDBJ databases">
        <title>Chryseolinea sp. KIS68-18 isolated from soil.</title>
        <authorList>
            <person name="Weon H.-Y."/>
            <person name="Kwon S.-W."/>
            <person name="Lee S.A."/>
        </authorList>
    </citation>
    <scope>NUCLEOTIDE SEQUENCE [LARGE SCALE GENOMIC DNA]</scope>
    <source>
        <strain evidence="15">KIS68-18</strain>
    </source>
</reference>
<evidence type="ECO:0000256" key="4">
    <source>
        <dbReference type="ARBA" id="ARBA00022679"/>
    </source>
</evidence>
<evidence type="ECO:0000256" key="9">
    <source>
        <dbReference type="ARBA" id="ARBA00023316"/>
    </source>
</evidence>
<feature type="domain" description="Glycosyltransferase family 28 N-terminal" evidence="12">
    <location>
        <begin position="31"/>
        <end position="168"/>
    </location>
</feature>
<feature type="binding site" evidence="10">
    <location>
        <position position="151"/>
    </location>
    <ligand>
        <name>UDP-N-acetyl-alpha-D-glucosamine</name>
        <dbReference type="ChEBI" id="CHEBI:57705"/>
    </ligand>
</feature>
<name>A0A385SFN9_9BACT</name>
<keyword evidence="5 10" id="KW-0133">Cell shape</keyword>
<comment type="pathway">
    <text evidence="10">Cell wall biogenesis; peptidoglycan biosynthesis.</text>
</comment>
<dbReference type="GO" id="GO:0005975">
    <property type="term" value="P:carbohydrate metabolic process"/>
    <property type="evidence" value="ECO:0007669"/>
    <property type="project" value="InterPro"/>
</dbReference>
<keyword evidence="6 10" id="KW-0573">Peptidoglycan synthesis</keyword>
<keyword evidence="8 10" id="KW-0131">Cell cycle</keyword>
<evidence type="ECO:0000256" key="6">
    <source>
        <dbReference type="ARBA" id="ARBA00022984"/>
    </source>
</evidence>
<dbReference type="CDD" id="cd03785">
    <property type="entry name" value="GT28_MurG"/>
    <property type="match status" value="1"/>
</dbReference>
<dbReference type="PANTHER" id="PTHR21015">
    <property type="entry name" value="UDP-N-ACETYLGLUCOSAMINE--N-ACETYLMURAMYL-(PENTAPEPTIDE) PYROPHOSPHORYL-UNDECAPRENOL N-ACETYLGLUCOSAMINE TRANSFERASE 1"/>
    <property type="match status" value="1"/>
</dbReference>
<accession>A0A385SFN9</accession>
<feature type="domain" description="Glycosyl transferase family 28 C-terminal" evidence="13">
    <location>
        <begin position="217"/>
        <end position="376"/>
    </location>
</feature>
<evidence type="ECO:0000256" key="3">
    <source>
        <dbReference type="ARBA" id="ARBA00022676"/>
    </source>
</evidence>
<dbReference type="OrthoDB" id="9808936at2"/>
<evidence type="ECO:0000256" key="2">
    <source>
        <dbReference type="ARBA" id="ARBA00022618"/>
    </source>
</evidence>
<evidence type="ECO:0000259" key="12">
    <source>
        <dbReference type="Pfam" id="PF03033"/>
    </source>
</evidence>
<dbReference type="Pfam" id="PF03033">
    <property type="entry name" value="Glyco_transf_28"/>
    <property type="match status" value="1"/>
</dbReference>
<evidence type="ECO:0000256" key="11">
    <source>
        <dbReference type="SAM" id="MobiDB-lite"/>
    </source>
</evidence>
<dbReference type="Proteomes" id="UP000266183">
    <property type="component" value="Chromosome"/>
</dbReference>
<comment type="subcellular location">
    <subcellularLocation>
        <location evidence="10">Cell membrane</location>
        <topology evidence="10">Peripheral membrane protein</topology>
        <orientation evidence="10">Cytoplasmic side</orientation>
    </subcellularLocation>
</comment>
<dbReference type="GO" id="GO:0009252">
    <property type="term" value="P:peptidoglycan biosynthetic process"/>
    <property type="evidence" value="ECO:0007669"/>
    <property type="project" value="UniProtKB-UniRule"/>
</dbReference>
<dbReference type="PANTHER" id="PTHR21015:SF22">
    <property type="entry name" value="GLYCOSYLTRANSFERASE"/>
    <property type="match status" value="1"/>
</dbReference>
<proteinExistence type="inferred from homology"/>
<dbReference type="NCBIfam" id="TIGR01133">
    <property type="entry name" value="murG"/>
    <property type="match status" value="1"/>
</dbReference>
<keyword evidence="15" id="KW-1185">Reference proteome</keyword>
<protein>
    <recommendedName>
        <fullName evidence="10">UDP-N-acetylglucosamine--N-acetylmuramyl-(pentapeptide) pyrophosphoryl-undecaprenol N-acetylglucosamine transferase</fullName>
        <ecNumber evidence="10">2.4.1.227</ecNumber>
    </recommendedName>
    <alternativeName>
        <fullName evidence="10">Undecaprenyl-PP-MurNAc-pentapeptide-UDPGlcNAc GlcNAc transferase</fullName>
    </alternativeName>
</protein>
<dbReference type="GO" id="GO:0005886">
    <property type="term" value="C:plasma membrane"/>
    <property type="evidence" value="ECO:0007669"/>
    <property type="project" value="UniProtKB-SubCell"/>
</dbReference>
<dbReference type="EMBL" id="CP032382">
    <property type="protein sequence ID" value="AYB29261.1"/>
    <property type="molecule type" value="Genomic_DNA"/>
</dbReference>
<evidence type="ECO:0000259" key="13">
    <source>
        <dbReference type="Pfam" id="PF04101"/>
    </source>
</evidence>
<keyword evidence="3 10" id="KW-0328">Glycosyltransferase</keyword>
<comment type="function">
    <text evidence="10">Cell wall formation. Catalyzes the transfer of a GlcNAc subunit on undecaprenyl-pyrophosphoryl-MurNAc-pentapeptide (lipid intermediate I) to form undecaprenyl-pyrophosphoryl-MurNAc-(pentapeptide)GlcNAc (lipid intermediate II).</text>
</comment>
<feature type="binding site" evidence="10">
    <location>
        <position position="323"/>
    </location>
    <ligand>
        <name>UDP-N-acetyl-alpha-D-glucosamine</name>
        <dbReference type="ChEBI" id="CHEBI:57705"/>
    </ligand>
</feature>
<keyword evidence="1 10" id="KW-1003">Cell membrane</keyword>
<feature type="region of interest" description="Disordered" evidence="11">
    <location>
        <begin position="406"/>
        <end position="428"/>
    </location>
</feature>
<evidence type="ECO:0000256" key="1">
    <source>
        <dbReference type="ARBA" id="ARBA00022475"/>
    </source>
</evidence>
<dbReference type="GO" id="GO:0051991">
    <property type="term" value="F:UDP-N-acetyl-D-glucosamine:N-acetylmuramoyl-L-alanyl-D-glutamyl-meso-2,6-diaminopimelyl-D-alanyl-D-alanine-diphosphoundecaprenol 4-beta-N-acetylglucosaminlytransferase activity"/>
    <property type="evidence" value="ECO:0007669"/>
    <property type="project" value="RHEA"/>
</dbReference>
<keyword evidence="9 10" id="KW-0961">Cell wall biogenesis/degradation</keyword>
<dbReference type="EC" id="2.4.1.227" evidence="10"/>
<evidence type="ECO:0000256" key="8">
    <source>
        <dbReference type="ARBA" id="ARBA00023306"/>
    </source>
</evidence>
<evidence type="ECO:0000256" key="7">
    <source>
        <dbReference type="ARBA" id="ARBA00023136"/>
    </source>
</evidence>
<keyword evidence="7 10" id="KW-0472">Membrane</keyword>
<keyword evidence="2 10" id="KW-0132">Cell division</keyword>
<dbReference type="InterPro" id="IPR007235">
    <property type="entry name" value="Glyco_trans_28_C"/>
</dbReference>
<evidence type="ECO:0000313" key="14">
    <source>
        <dbReference type="EMBL" id="AYB29261.1"/>
    </source>
</evidence>